<accession>A0A2P4QCU7</accession>
<dbReference type="AlphaFoldDB" id="A0A2P4QCU7"/>
<reference evidence="1 2" key="2">
    <citation type="journal article" date="2018" name="New Phytol.">
        <title>High intraspecific genome diversity in the model arbuscular mycorrhizal symbiont Rhizophagus irregularis.</title>
        <authorList>
            <person name="Chen E.C.H."/>
            <person name="Morin E."/>
            <person name="Beaudet D."/>
            <person name="Noel J."/>
            <person name="Yildirir G."/>
            <person name="Ndikumana S."/>
            <person name="Charron P."/>
            <person name="St-Onge C."/>
            <person name="Giorgi J."/>
            <person name="Kruger M."/>
            <person name="Marton T."/>
            <person name="Ropars J."/>
            <person name="Grigoriev I.V."/>
            <person name="Hainaut M."/>
            <person name="Henrissat B."/>
            <person name="Roux C."/>
            <person name="Martin F."/>
            <person name="Corradi N."/>
        </authorList>
    </citation>
    <scope>NUCLEOTIDE SEQUENCE [LARGE SCALE GENOMIC DNA]</scope>
    <source>
        <strain evidence="1 2">DAOM 197198</strain>
    </source>
</reference>
<dbReference type="Proteomes" id="UP000018888">
    <property type="component" value="Unassembled WGS sequence"/>
</dbReference>
<keyword evidence="2" id="KW-1185">Reference proteome</keyword>
<sequence>MNIKEELNTFRETMTNQINMHEKALEKRVEEILARSLEANREKYQNFIKDEISKQSSFILSQINESFNTLVDRIPQDKYIQINSLNQLFSNEITKETSEHRYSFEHVYDPSQNVINMEDVIIHSGNMDGSDLTSYSTDMQEKEIVPTSSTNSIIDVVKSEFADNSARHVAQLNKMSLENIIL</sequence>
<dbReference type="VEuPathDB" id="FungiDB:RhiirFUN_001518"/>
<name>A0A2P4QCU7_RHIID</name>
<proteinExistence type="predicted"/>
<evidence type="ECO:0000313" key="2">
    <source>
        <dbReference type="Proteomes" id="UP000018888"/>
    </source>
</evidence>
<dbReference type="EMBL" id="AUPC02000060">
    <property type="protein sequence ID" value="POG75452.1"/>
    <property type="molecule type" value="Genomic_DNA"/>
</dbReference>
<evidence type="ECO:0000313" key="1">
    <source>
        <dbReference type="EMBL" id="POG75452.1"/>
    </source>
</evidence>
<reference evidence="1 2" key="1">
    <citation type="journal article" date="2013" name="Proc. Natl. Acad. Sci. U.S.A.">
        <title>Genome of an arbuscular mycorrhizal fungus provides insight into the oldest plant symbiosis.</title>
        <authorList>
            <person name="Tisserant E."/>
            <person name="Malbreil M."/>
            <person name="Kuo A."/>
            <person name="Kohler A."/>
            <person name="Symeonidi A."/>
            <person name="Balestrini R."/>
            <person name="Charron P."/>
            <person name="Duensing N."/>
            <person name="Frei Dit Frey N."/>
            <person name="Gianinazzi-Pearson V."/>
            <person name="Gilbert L.B."/>
            <person name="Handa Y."/>
            <person name="Herr J.R."/>
            <person name="Hijri M."/>
            <person name="Koul R."/>
            <person name="Kawaguchi M."/>
            <person name="Krajinski F."/>
            <person name="Lammers P.J."/>
            <person name="Masclaux F.G."/>
            <person name="Murat C."/>
            <person name="Morin E."/>
            <person name="Ndikumana S."/>
            <person name="Pagni M."/>
            <person name="Petitpierre D."/>
            <person name="Requena N."/>
            <person name="Rosikiewicz P."/>
            <person name="Riley R."/>
            <person name="Saito K."/>
            <person name="San Clemente H."/>
            <person name="Shapiro H."/>
            <person name="van Tuinen D."/>
            <person name="Becard G."/>
            <person name="Bonfante P."/>
            <person name="Paszkowski U."/>
            <person name="Shachar-Hill Y.Y."/>
            <person name="Tuskan G.A."/>
            <person name="Young P.W."/>
            <person name="Sanders I.R."/>
            <person name="Henrissat B."/>
            <person name="Rensing S.A."/>
            <person name="Grigoriev I.V."/>
            <person name="Corradi N."/>
            <person name="Roux C."/>
            <person name="Martin F."/>
        </authorList>
    </citation>
    <scope>NUCLEOTIDE SEQUENCE [LARGE SCALE GENOMIC DNA]</scope>
    <source>
        <strain evidence="1 2">DAOM 197198</strain>
    </source>
</reference>
<comment type="caution">
    <text evidence="1">The sequence shown here is derived from an EMBL/GenBank/DDBJ whole genome shotgun (WGS) entry which is preliminary data.</text>
</comment>
<gene>
    <name evidence="1" type="ORF">GLOIN_2v1564904</name>
</gene>
<organism evidence="1 2">
    <name type="scientific">Rhizophagus irregularis (strain DAOM 181602 / DAOM 197198 / MUCL 43194)</name>
    <name type="common">Arbuscular mycorrhizal fungus</name>
    <name type="synonym">Glomus intraradices</name>
    <dbReference type="NCBI Taxonomy" id="747089"/>
    <lineage>
        <taxon>Eukaryota</taxon>
        <taxon>Fungi</taxon>
        <taxon>Fungi incertae sedis</taxon>
        <taxon>Mucoromycota</taxon>
        <taxon>Glomeromycotina</taxon>
        <taxon>Glomeromycetes</taxon>
        <taxon>Glomerales</taxon>
        <taxon>Glomeraceae</taxon>
        <taxon>Rhizophagus</taxon>
    </lineage>
</organism>
<protein>
    <submittedName>
        <fullName evidence="1">Uncharacterized protein</fullName>
    </submittedName>
</protein>